<keyword evidence="1" id="KW-1133">Transmembrane helix</keyword>
<evidence type="ECO:0000256" key="1">
    <source>
        <dbReference type="SAM" id="Phobius"/>
    </source>
</evidence>
<name>A0A9W4E2K8_9ACTN</name>
<evidence type="ECO:0000313" key="2">
    <source>
        <dbReference type="EMBL" id="CAG6392105.1"/>
    </source>
</evidence>
<feature type="transmembrane region" description="Helical" evidence="1">
    <location>
        <begin position="6"/>
        <end position="24"/>
    </location>
</feature>
<comment type="caution">
    <text evidence="2">The sequence shown here is derived from an EMBL/GenBank/DDBJ whole genome shotgun (WGS) entry which is preliminary data.</text>
</comment>
<dbReference type="AlphaFoldDB" id="A0A9W4E2K8"/>
<reference evidence="2" key="1">
    <citation type="submission" date="2021-05" db="EMBL/GenBank/DDBJ databases">
        <authorList>
            <person name="Arsene-Ploetze F."/>
        </authorList>
    </citation>
    <scope>NUCLEOTIDE SEQUENCE</scope>
    <source>
        <strain evidence="2">DSM 42138</strain>
    </source>
</reference>
<keyword evidence="1" id="KW-0472">Membrane</keyword>
<dbReference type="EMBL" id="CAJSLV010000043">
    <property type="protein sequence ID" value="CAG6392105.1"/>
    <property type="molecule type" value="Genomic_DNA"/>
</dbReference>
<feature type="transmembrane region" description="Helical" evidence="1">
    <location>
        <begin position="36"/>
        <end position="56"/>
    </location>
</feature>
<dbReference type="Proteomes" id="UP001152519">
    <property type="component" value="Unassembled WGS sequence"/>
</dbReference>
<keyword evidence="1" id="KW-0812">Transmembrane</keyword>
<sequence length="92" mass="9571">MNVLLEVVGSLVAVVGIAVSLLRRPLPWLEGQTARPVVWGLGYALLGLCLVLMGAFSGHSAGLHVILPGLLLLIALPLIVTGTRGAPLSKRN</sequence>
<protein>
    <submittedName>
        <fullName evidence="2">Uncharacterized protein</fullName>
    </submittedName>
</protein>
<keyword evidence="3" id="KW-1185">Reference proteome</keyword>
<accession>A0A9W4E2K8</accession>
<dbReference type="RefSeq" id="WP_251486174.1">
    <property type="nucleotide sequence ID" value="NZ_CAJSLV010000043.1"/>
</dbReference>
<organism evidence="2 3">
    <name type="scientific">Actinacidiphila cocklensis</name>
    <dbReference type="NCBI Taxonomy" id="887465"/>
    <lineage>
        <taxon>Bacteria</taxon>
        <taxon>Bacillati</taxon>
        <taxon>Actinomycetota</taxon>
        <taxon>Actinomycetes</taxon>
        <taxon>Kitasatosporales</taxon>
        <taxon>Streptomycetaceae</taxon>
        <taxon>Actinacidiphila</taxon>
    </lineage>
</organism>
<gene>
    <name evidence="2" type="ORF">SCOCK_150077</name>
</gene>
<evidence type="ECO:0000313" key="3">
    <source>
        <dbReference type="Proteomes" id="UP001152519"/>
    </source>
</evidence>
<feature type="transmembrane region" description="Helical" evidence="1">
    <location>
        <begin position="62"/>
        <end position="81"/>
    </location>
</feature>
<proteinExistence type="predicted"/>